<dbReference type="AlphaFoldDB" id="A0AAW2UGV4"/>
<name>A0AAW2UGV4_9LAMI</name>
<organism evidence="1">
    <name type="scientific">Sesamum latifolium</name>
    <dbReference type="NCBI Taxonomy" id="2727402"/>
    <lineage>
        <taxon>Eukaryota</taxon>
        <taxon>Viridiplantae</taxon>
        <taxon>Streptophyta</taxon>
        <taxon>Embryophyta</taxon>
        <taxon>Tracheophyta</taxon>
        <taxon>Spermatophyta</taxon>
        <taxon>Magnoliopsida</taxon>
        <taxon>eudicotyledons</taxon>
        <taxon>Gunneridae</taxon>
        <taxon>Pentapetalae</taxon>
        <taxon>asterids</taxon>
        <taxon>lamiids</taxon>
        <taxon>Lamiales</taxon>
        <taxon>Pedaliaceae</taxon>
        <taxon>Sesamum</taxon>
    </lineage>
</organism>
<protein>
    <submittedName>
        <fullName evidence="1">Uncharacterized protein</fullName>
    </submittedName>
</protein>
<reference evidence="1" key="2">
    <citation type="journal article" date="2024" name="Plant">
        <title>Genomic evolution and insights into agronomic trait innovations of Sesamum species.</title>
        <authorList>
            <person name="Miao H."/>
            <person name="Wang L."/>
            <person name="Qu L."/>
            <person name="Liu H."/>
            <person name="Sun Y."/>
            <person name="Le M."/>
            <person name="Wang Q."/>
            <person name="Wei S."/>
            <person name="Zheng Y."/>
            <person name="Lin W."/>
            <person name="Duan Y."/>
            <person name="Cao H."/>
            <person name="Xiong S."/>
            <person name="Wang X."/>
            <person name="Wei L."/>
            <person name="Li C."/>
            <person name="Ma Q."/>
            <person name="Ju M."/>
            <person name="Zhao R."/>
            <person name="Li G."/>
            <person name="Mu C."/>
            <person name="Tian Q."/>
            <person name="Mei H."/>
            <person name="Zhang T."/>
            <person name="Gao T."/>
            <person name="Zhang H."/>
        </authorList>
    </citation>
    <scope>NUCLEOTIDE SEQUENCE</scope>
    <source>
        <strain evidence="1">KEN1</strain>
    </source>
</reference>
<proteinExistence type="predicted"/>
<sequence length="91" mass="10463">EYNEALLAKQASRNATEPDLLLYQVLRQWYFPGSNFVVAEPGRSPSFTWRSLLGTKELLVAGLRWRIGDGLTAWIVDQPWLPRLQTFELLS</sequence>
<evidence type="ECO:0000313" key="1">
    <source>
        <dbReference type="EMBL" id="KAL0416090.1"/>
    </source>
</evidence>
<dbReference type="EMBL" id="JACGWN010000012">
    <property type="protein sequence ID" value="KAL0416090.1"/>
    <property type="molecule type" value="Genomic_DNA"/>
</dbReference>
<reference evidence="1" key="1">
    <citation type="submission" date="2020-06" db="EMBL/GenBank/DDBJ databases">
        <authorList>
            <person name="Li T."/>
            <person name="Hu X."/>
            <person name="Zhang T."/>
            <person name="Song X."/>
            <person name="Zhang H."/>
            <person name="Dai N."/>
            <person name="Sheng W."/>
            <person name="Hou X."/>
            <person name="Wei L."/>
        </authorList>
    </citation>
    <scope>NUCLEOTIDE SEQUENCE</scope>
    <source>
        <strain evidence="1">KEN1</strain>
        <tissue evidence="1">Leaf</tissue>
    </source>
</reference>
<comment type="caution">
    <text evidence="1">The sequence shown here is derived from an EMBL/GenBank/DDBJ whole genome shotgun (WGS) entry which is preliminary data.</text>
</comment>
<accession>A0AAW2UGV4</accession>
<feature type="non-terminal residue" evidence="1">
    <location>
        <position position="1"/>
    </location>
</feature>
<gene>
    <name evidence="1" type="ORF">Slati_3440900</name>
</gene>